<dbReference type="GO" id="GO:0003700">
    <property type="term" value="F:DNA-binding transcription factor activity"/>
    <property type="evidence" value="ECO:0007669"/>
    <property type="project" value="InterPro"/>
</dbReference>
<dbReference type="GO" id="GO:0003677">
    <property type="term" value="F:DNA binding"/>
    <property type="evidence" value="ECO:0007669"/>
    <property type="project" value="UniProtKB-KW"/>
</dbReference>
<evidence type="ECO:0000256" key="2">
    <source>
        <dbReference type="ARBA" id="ARBA00023125"/>
    </source>
</evidence>
<dbReference type="Proteomes" id="UP000634011">
    <property type="component" value="Unassembled WGS sequence"/>
</dbReference>
<evidence type="ECO:0000259" key="4">
    <source>
        <dbReference type="PROSITE" id="PS50995"/>
    </source>
</evidence>
<dbReference type="RefSeq" id="WP_186912188.1">
    <property type="nucleotide sequence ID" value="NZ_JACOFV010000007.1"/>
</dbReference>
<dbReference type="AlphaFoldDB" id="A0A923HH12"/>
<accession>A0A923HH12</accession>
<dbReference type="SUPFAM" id="SSF46785">
    <property type="entry name" value="Winged helix' DNA-binding domain"/>
    <property type="match status" value="1"/>
</dbReference>
<dbReference type="Pfam" id="PF01047">
    <property type="entry name" value="MarR"/>
    <property type="match status" value="1"/>
</dbReference>
<evidence type="ECO:0000256" key="3">
    <source>
        <dbReference type="ARBA" id="ARBA00023163"/>
    </source>
</evidence>
<sequence length="156" mass="17565">MNDEIPSLQFDPTQVEDSVGYLLARARTMISRGVDESLRSLDITHSQGSVFLMLFMGKCNTAAELSRDLFIDSAAMKRTLDKLESKGLIKRVADPDDKRLFKLELTAEGNTLAQKLPPIYKEVLDLGFTGFTQEEIGFLKCLLRKLLANRPLLETR</sequence>
<dbReference type="Gene3D" id="1.10.10.10">
    <property type="entry name" value="Winged helix-like DNA-binding domain superfamily/Winged helix DNA-binding domain"/>
    <property type="match status" value="1"/>
</dbReference>
<keyword evidence="2" id="KW-0238">DNA-binding</keyword>
<feature type="domain" description="HTH marR-type" evidence="4">
    <location>
        <begin position="16"/>
        <end position="148"/>
    </location>
</feature>
<keyword evidence="1" id="KW-0805">Transcription regulation</keyword>
<dbReference type="InterPro" id="IPR000835">
    <property type="entry name" value="HTH_MarR-typ"/>
</dbReference>
<dbReference type="PRINTS" id="PR00598">
    <property type="entry name" value="HTHMARR"/>
</dbReference>
<evidence type="ECO:0000256" key="1">
    <source>
        <dbReference type="ARBA" id="ARBA00023015"/>
    </source>
</evidence>
<gene>
    <name evidence="5" type="ORF">H8K32_09160</name>
</gene>
<evidence type="ECO:0000313" key="6">
    <source>
        <dbReference type="Proteomes" id="UP000634011"/>
    </source>
</evidence>
<protein>
    <submittedName>
        <fullName evidence="5">MarR family transcriptional regulator</fullName>
    </submittedName>
</protein>
<keyword evidence="6" id="KW-1185">Reference proteome</keyword>
<dbReference type="EMBL" id="JACOFV010000007">
    <property type="protein sequence ID" value="MBC3862263.1"/>
    <property type="molecule type" value="Genomic_DNA"/>
</dbReference>
<evidence type="ECO:0000313" key="5">
    <source>
        <dbReference type="EMBL" id="MBC3862263.1"/>
    </source>
</evidence>
<dbReference type="PANTHER" id="PTHR42756:SF1">
    <property type="entry name" value="TRANSCRIPTIONAL REPRESSOR OF EMRAB OPERON"/>
    <property type="match status" value="1"/>
</dbReference>
<dbReference type="InterPro" id="IPR036390">
    <property type="entry name" value="WH_DNA-bd_sf"/>
</dbReference>
<dbReference type="PANTHER" id="PTHR42756">
    <property type="entry name" value="TRANSCRIPTIONAL REGULATOR, MARR"/>
    <property type="match status" value="1"/>
</dbReference>
<dbReference type="SMART" id="SM00347">
    <property type="entry name" value="HTH_MARR"/>
    <property type="match status" value="1"/>
</dbReference>
<name>A0A923HH12_9BURK</name>
<proteinExistence type="predicted"/>
<dbReference type="PROSITE" id="PS01117">
    <property type="entry name" value="HTH_MARR_1"/>
    <property type="match status" value="1"/>
</dbReference>
<organism evidence="5 6">
    <name type="scientific">Undibacterium jejuense</name>
    <dbReference type="NCBI Taxonomy" id="1344949"/>
    <lineage>
        <taxon>Bacteria</taxon>
        <taxon>Pseudomonadati</taxon>
        <taxon>Pseudomonadota</taxon>
        <taxon>Betaproteobacteria</taxon>
        <taxon>Burkholderiales</taxon>
        <taxon>Oxalobacteraceae</taxon>
        <taxon>Undibacterium</taxon>
    </lineage>
</organism>
<dbReference type="PROSITE" id="PS50995">
    <property type="entry name" value="HTH_MARR_2"/>
    <property type="match status" value="1"/>
</dbReference>
<reference evidence="5" key="1">
    <citation type="submission" date="2020-08" db="EMBL/GenBank/DDBJ databases">
        <title>Novel species isolated from subtropical streams in China.</title>
        <authorList>
            <person name="Lu H."/>
        </authorList>
    </citation>
    <scope>NUCLEOTIDE SEQUENCE</scope>
    <source>
        <strain evidence="5">KACC 12607</strain>
    </source>
</reference>
<dbReference type="InterPro" id="IPR036388">
    <property type="entry name" value="WH-like_DNA-bd_sf"/>
</dbReference>
<comment type="caution">
    <text evidence="5">The sequence shown here is derived from an EMBL/GenBank/DDBJ whole genome shotgun (WGS) entry which is preliminary data.</text>
</comment>
<dbReference type="InterPro" id="IPR023187">
    <property type="entry name" value="Tscrpt_reg_MarR-type_CS"/>
</dbReference>
<keyword evidence="3" id="KW-0804">Transcription</keyword>